<evidence type="ECO:0000256" key="3">
    <source>
        <dbReference type="SAM" id="MobiDB-lite"/>
    </source>
</evidence>
<dbReference type="PANTHER" id="PTHR16105:SF0">
    <property type="entry name" value="RNA-BINDING REGION-CONTAINING PROTEIN 3"/>
    <property type="match status" value="1"/>
</dbReference>
<feature type="domain" description="RRM" evidence="4">
    <location>
        <begin position="7"/>
        <end position="86"/>
    </location>
</feature>
<keyword evidence="1 2" id="KW-0694">RNA-binding</keyword>
<evidence type="ECO:0000313" key="5">
    <source>
        <dbReference type="EMBL" id="EIW82365.1"/>
    </source>
</evidence>
<dbReference type="OMA" id="NLYMLFA"/>
<organism evidence="5 6">
    <name type="scientific">Coniophora puteana (strain RWD-64-598)</name>
    <name type="common">Brown rot fungus</name>
    <dbReference type="NCBI Taxonomy" id="741705"/>
    <lineage>
        <taxon>Eukaryota</taxon>
        <taxon>Fungi</taxon>
        <taxon>Dikarya</taxon>
        <taxon>Basidiomycota</taxon>
        <taxon>Agaricomycotina</taxon>
        <taxon>Agaricomycetes</taxon>
        <taxon>Agaricomycetidae</taxon>
        <taxon>Boletales</taxon>
        <taxon>Coniophorineae</taxon>
        <taxon>Coniophoraceae</taxon>
        <taxon>Coniophora</taxon>
    </lineage>
</organism>
<dbReference type="GO" id="GO:0005689">
    <property type="term" value="C:U12-type spliceosomal complex"/>
    <property type="evidence" value="ECO:0007669"/>
    <property type="project" value="TreeGrafter"/>
</dbReference>
<dbReference type="EMBL" id="JH711577">
    <property type="protein sequence ID" value="EIW82365.1"/>
    <property type="molecule type" value="Genomic_DNA"/>
</dbReference>
<evidence type="ECO:0000256" key="1">
    <source>
        <dbReference type="ARBA" id="ARBA00022884"/>
    </source>
</evidence>
<dbReference type="PROSITE" id="PS50102">
    <property type="entry name" value="RRM"/>
    <property type="match status" value="1"/>
</dbReference>
<evidence type="ECO:0000313" key="6">
    <source>
        <dbReference type="Proteomes" id="UP000053558"/>
    </source>
</evidence>
<dbReference type="PANTHER" id="PTHR16105">
    <property type="entry name" value="RNA-BINDING REGION-CONTAINING PROTEIN 3"/>
    <property type="match status" value="1"/>
</dbReference>
<dbReference type="Proteomes" id="UP000053558">
    <property type="component" value="Unassembled WGS sequence"/>
</dbReference>
<dbReference type="FunFam" id="3.30.70.330:FF:000039">
    <property type="entry name" value="U1 small nuclear ribonucleoprotein A"/>
    <property type="match status" value="1"/>
</dbReference>
<dbReference type="CDD" id="cd12246">
    <property type="entry name" value="RRM1_U1A_like"/>
    <property type="match status" value="1"/>
</dbReference>
<accession>A0A5M3MUH2</accession>
<dbReference type="OrthoDB" id="277802at2759"/>
<proteinExistence type="predicted"/>
<dbReference type="Gene3D" id="3.30.70.330">
    <property type="match status" value="1"/>
</dbReference>
<feature type="compositionally biased region" description="Acidic residues" evidence="3">
    <location>
        <begin position="136"/>
        <end position="154"/>
    </location>
</feature>
<dbReference type="GO" id="GO:0097157">
    <property type="term" value="F:pre-mRNA intronic binding"/>
    <property type="evidence" value="ECO:0007669"/>
    <property type="project" value="TreeGrafter"/>
</dbReference>
<name>A0A5M3MUH2_CONPW</name>
<gene>
    <name evidence="5" type="ORF">CONPUDRAFT_54082</name>
</gene>
<dbReference type="InterPro" id="IPR000504">
    <property type="entry name" value="RRM_dom"/>
</dbReference>
<comment type="caution">
    <text evidence="5">The sequence shown here is derived from an EMBL/GenBank/DDBJ whole genome shotgun (WGS) entry which is preliminary data.</text>
</comment>
<dbReference type="SUPFAM" id="SSF54928">
    <property type="entry name" value="RNA-binding domain, RBD"/>
    <property type="match status" value="1"/>
</dbReference>
<dbReference type="InterPro" id="IPR035979">
    <property type="entry name" value="RBD_domain_sf"/>
</dbReference>
<dbReference type="Pfam" id="PF00076">
    <property type="entry name" value="RRM_1"/>
    <property type="match status" value="1"/>
</dbReference>
<dbReference type="GeneID" id="19207635"/>
<dbReference type="RefSeq" id="XP_007767360.1">
    <property type="nucleotide sequence ID" value="XM_007769170.1"/>
</dbReference>
<dbReference type="GO" id="GO:0000398">
    <property type="term" value="P:mRNA splicing, via spliceosome"/>
    <property type="evidence" value="ECO:0007669"/>
    <property type="project" value="TreeGrafter"/>
</dbReference>
<dbReference type="KEGG" id="cput:CONPUDRAFT_54082"/>
<reference evidence="6" key="1">
    <citation type="journal article" date="2012" name="Science">
        <title>The Paleozoic origin of enzymatic lignin decomposition reconstructed from 31 fungal genomes.</title>
        <authorList>
            <person name="Floudas D."/>
            <person name="Binder M."/>
            <person name="Riley R."/>
            <person name="Barry K."/>
            <person name="Blanchette R.A."/>
            <person name="Henrissat B."/>
            <person name="Martinez A.T."/>
            <person name="Otillar R."/>
            <person name="Spatafora J.W."/>
            <person name="Yadav J.S."/>
            <person name="Aerts A."/>
            <person name="Benoit I."/>
            <person name="Boyd A."/>
            <person name="Carlson A."/>
            <person name="Copeland A."/>
            <person name="Coutinho P.M."/>
            <person name="de Vries R.P."/>
            <person name="Ferreira P."/>
            <person name="Findley K."/>
            <person name="Foster B."/>
            <person name="Gaskell J."/>
            <person name="Glotzer D."/>
            <person name="Gorecki P."/>
            <person name="Heitman J."/>
            <person name="Hesse C."/>
            <person name="Hori C."/>
            <person name="Igarashi K."/>
            <person name="Jurgens J.A."/>
            <person name="Kallen N."/>
            <person name="Kersten P."/>
            <person name="Kohler A."/>
            <person name="Kuees U."/>
            <person name="Kumar T.K.A."/>
            <person name="Kuo A."/>
            <person name="LaButti K."/>
            <person name="Larrondo L.F."/>
            <person name="Lindquist E."/>
            <person name="Ling A."/>
            <person name="Lombard V."/>
            <person name="Lucas S."/>
            <person name="Lundell T."/>
            <person name="Martin R."/>
            <person name="McLaughlin D.J."/>
            <person name="Morgenstern I."/>
            <person name="Morin E."/>
            <person name="Murat C."/>
            <person name="Nagy L.G."/>
            <person name="Nolan M."/>
            <person name="Ohm R.A."/>
            <person name="Patyshakuliyeva A."/>
            <person name="Rokas A."/>
            <person name="Ruiz-Duenas F.J."/>
            <person name="Sabat G."/>
            <person name="Salamov A."/>
            <person name="Samejima M."/>
            <person name="Schmutz J."/>
            <person name="Slot J.C."/>
            <person name="St John F."/>
            <person name="Stenlid J."/>
            <person name="Sun H."/>
            <person name="Sun S."/>
            <person name="Syed K."/>
            <person name="Tsang A."/>
            <person name="Wiebenga A."/>
            <person name="Young D."/>
            <person name="Pisabarro A."/>
            <person name="Eastwood D.C."/>
            <person name="Martin F."/>
            <person name="Cullen D."/>
            <person name="Grigoriev I.V."/>
            <person name="Hibbett D.S."/>
        </authorList>
    </citation>
    <scope>NUCLEOTIDE SEQUENCE [LARGE SCALE GENOMIC DNA]</scope>
    <source>
        <strain evidence="6">RWD-64-598 SS2</strain>
    </source>
</reference>
<dbReference type="GO" id="GO:0030626">
    <property type="term" value="F:U12 snRNA binding"/>
    <property type="evidence" value="ECO:0007669"/>
    <property type="project" value="TreeGrafter"/>
</dbReference>
<dbReference type="SMART" id="SM00360">
    <property type="entry name" value="RRM"/>
    <property type="match status" value="1"/>
</dbReference>
<protein>
    <submittedName>
        <fullName evidence="5">RNA-binding domain-containing protein</fullName>
    </submittedName>
</protein>
<evidence type="ECO:0000256" key="2">
    <source>
        <dbReference type="PROSITE-ProRule" id="PRU00176"/>
    </source>
</evidence>
<dbReference type="InterPro" id="IPR012677">
    <property type="entry name" value="Nucleotide-bd_a/b_plait_sf"/>
</dbReference>
<dbReference type="AlphaFoldDB" id="A0A5M3MUH2"/>
<evidence type="ECO:0000259" key="4">
    <source>
        <dbReference type="PROSITE" id="PS50102"/>
    </source>
</evidence>
<feature type="region of interest" description="Disordered" evidence="3">
    <location>
        <begin position="95"/>
        <end position="154"/>
    </location>
</feature>
<keyword evidence="6" id="KW-1185">Reference proteome</keyword>
<feature type="compositionally biased region" description="Basic and acidic residues" evidence="3">
    <location>
        <begin position="117"/>
        <end position="135"/>
    </location>
</feature>
<sequence length="154" mass="17266">MAVQPSPTLYINNLNDKVNKEELRIQLYALFTTHGKLIDVVASKGPKMRGQAFLVFSDLASATTAMRACEGMVFYDKPLRIAYAKEKSYATLRKEDPDFVPPNSLHAQNNPALAAKRQLEDGATDGERQRKREKAEDDDNDDGVEMEIDEDDDS</sequence>
<dbReference type="InterPro" id="IPR045164">
    <property type="entry name" value="RBM41/RNPC3"/>
</dbReference>